<keyword evidence="2" id="KW-1185">Reference proteome</keyword>
<dbReference type="Proteomes" id="UP000233534">
    <property type="component" value="Chromosome"/>
</dbReference>
<reference evidence="1 2" key="1">
    <citation type="submission" date="2017-12" db="EMBL/GenBank/DDBJ databases">
        <title>Complete genome sequence of Herbivorax saccincola GGR1, a novel Cellulosome-producing hydrolytic bacterium in a thermophilic biogas plant, established by Illumina and Nanopore MinION sequencing.</title>
        <authorList>
            <person name="Pechtl A."/>
            <person name="Ruckert C."/>
            <person name="Koeck D.E."/>
            <person name="Maus I."/>
            <person name="Winkler A."/>
            <person name="Kalinowski J."/>
            <person name="Puhler A."/>
            <person name="Schwarz W.W."/>
            <person name="Zverlov V.V."/>
            <person name="Schluter A."/>
            <person name="Liebl W."/>
        </authorList>
    </citation>
    <scope>NUCLEOTIDE SEQUENCE [LARGE SCALE GENOMIC DNA]</scope>
    <source>
        <strain evidence="2">SR1</strain>
    </source>
</reference>
<dbReference type="EMBL" id="CP025197">
    <property type="protein sequence ID" value="AUG56871.1"/>
    <property type="molecule type" value="Genomic_DNA"/>
</dbReference>
<accession>A0A2K9EK00</accession>
<sequence>MFYFVKRILKRRGDDILGVEIYENGNSISKTGTVSMLGRAFIGSLIRPIGTVIGGVTAKKKSVEIVNKIDVAVSIKNTRKPLIIIPVRISKRTKKNSKKYKRAMKKS</sequence>
<name>A0A2K9EK00_9FIRM</name>
<dbReference type="AlphaFoldDB" id="A0A2K9EK00"/>
<dbReference type="KEGG" id="hsc:HVS_04670"/>
<protein>
    <submittedName>
        <fullName evidence="1">Uncharacterized protein</fullName>
    </submittedName>
</protein>
<evidence type="ECO:0000313" key="2">
    <source>
        <dbReference type="Proteomes" id="UP000233534"/>
    </source>
</evidence>
<organism evidence="1 2">
    <name type="scientific">Acetivibrio saccincola</name>
    <dbReference type="NCBI Taxonomy" id="1677857"/>
    <lineage>
        <taxon>Bacteria</taxon>
        <taxon>Bacillati</taxon>
        <taxon>Bacillota</taxon>
        <taxon>Clostridia</taxon>
        <taxon>Eubacteriales</taxon>
        <taxon>Oscillospiraceae</taxon>
        <taxon>Acetivibrio</taxon>
    </lineage>
</organism>
<evidence type="ECO:0000313" key="1">
    <source>
        <dbReference type="EMBL" id="AUG56871.1"/>
    </source>
</evidence>
<proteinExistence type="predicted"/>
<gene>
    <name evidence="1" type="ORF">HVS_04670</name>
</gene>